<organism evidence="10 11">
    <name type="scientific">Candidatus Gemmiger excrementavium</name>
    <dbReference type="NCBI Taxonomy" id="2838608"/>
    <lineage>
        <taxon>Bacteria</taxon>
        <taxon>Bacillati</taxon>
        <taxon>Bacillota</taxon>
        <taxon>Clostridia</taxon>
        <taxon>Eubacteriales</taxon>
        <taxon>Gemmiger</taxon>
    </lineage>
</organism>
<feature type="domain" description="RNA polymerase sigma factor 70 region 4 type 2" evidence="9">
    <location>
        <begin position="103"/>
        <end position="153"/>
    </location>
</feature>
<evidence type="ECO:0000259" key="9">
    <source>
        <dbReference type="Pfam" id="PF08281"/>
    </source>
</evidence>
<reference evidence="10" key="2">
    <citation type="submission" date="2021-04" db="EMBL/GenBank/DDBJ databases">
        <authorList>
            <person name="Gilroy R."/>
        </authorList>
    </citation>
    <scope>NUCLEOTIDE SEQUENCE</scope>
    <source>
        <strain evidence="10">3436</strain>
    </source>
</reference>
<dbReference type="Gene3D" id="1.10.10.10">
    <property type="entry name" value="Winged helix-like DNA-binding domain superfamily/Winged helix DNA-binding domain"/>
    <property type="match status" value="1"/>
</dbReference>
<evidence type="ECO:0000313" key="10">
    <source>
        <dbReference type="EMBL" id="HIZ48056.1"/>
    </source>
</evidence>
<comment type="similarity">
    <text evidence="1 6">Belongs to the sigma-70 factor family. ECF subfamily.</text>
</comment>
<feature type="domain" description="RNA polymerase sigma-70 region 2" evidence="8">
    <location>
        <begin position="1"/>
        <end position="66"/>
    </location>
</feature>
<dbReference type="Gene3D" id="1.10.1740.10">
    <property type="match status" value="1"/>
</dbReference>
<protein>
    <recommendedName>
        <fullName evidence="6">RNA polymerase sigma factor</fullName>
    </recommendedName>
</protein>
<dbReference type="NCBIfam" id="TIGR02937">
    <property type="entry name" value="sigma70-ECF"/>
    <property type="match status" value="1"/>
</dbReference>
<keyword evidence="4 6" id="KW-0238">DNA-binding</keyword>
<dbReference type="PROSITE" id="PS01063">
    <property type="entry name" value="SIGMA70_ECF"/>
    <property type="match status" value="1"/>
</dbReference>
<dbReference type="InterPro" id="IPR007627">
    <property type="entry name" value="RNA_pol_sigma70_r2"/>
</dbReference>
<dbReference type="InterPro" id="IPR039425">
    <property type="entry name" value="RNA_pol_sigma-70-like"/>
</dbReference>
<dbReference type="Pfam" id="PF04542">
    <property type="entry name" value="Sigma70_r2"/>
    <property type="match status" value="1"/>
</dbReference>
<dbReference type="InterPro" id="IPR036388">
    <property type="entry name" value="WH-like_DNA-bd_sf"/>
</dbReference>
<evidence type="ECO:0000256" key="1">
    <source>
        <dbReference type="ARBA" id="ARBA00010641"/>
    </source>
</evidence>
<dbReference type="InterPro" id="IPR013325">
    <property type="entry name" value="RNA_pol_sigma_r2"/>
</dbReference>
<evidence type="ECO:0000259" key="8">
    <source>
        <dbReference type="Pfam" id="PF04542"/>
    </source>
</evidence>
<feature type="region of interest" description="Disordered" evidence="7">
    <location>
        <begin position="70"/>
        <end position="94"/>
    </location>
</feature>
<dbReference type="GO" id="GO:0003677">
    <property type="term" value="F:DNA binding"/>
    <property type="evidence" value="ECO:0007669"/>
    <property type="project" value="UniProtKB-KW"/>
</dbReference>
<accession>A0A9D2F315</accession>
<dbReference type="Proteomes" id="UP000824031">
    <property type="component" value="Unassembled WGS sequence"/>
</dbReference>
<evidence type="ECO:0000256" key="4">
    <source>
        <dbReference type="ARBA" id="ARBA00023125"/>
    </source>
</evidence>
<keyword evidence="2 6" id="KW-0805">Transcription regulation</keyword>
<evidence type="ECO:0000313" key="11">
    <source>
        <dbReference type="Proteomes" id="UP000824031"/>
    </source>
</evidence>
<evidence type="ECO:0000256" key="2">
    <source>
        <dbReference type="ARBA" id="ARBA00023015"/>
    </source>
</evidence>
<dbReference type="AlphaFoldDB" id="A0A9D2F315"/>
<evidence type="ECO:0000256" key="6">
    <source>
        <dbReference type="RuleBase" id="RU000716"/>
    </source>
</evidence>
<evidence type="ECO:0000256" key="5">
    <source>
        <dbReference type="ARBA" id="ARBA00023163"/>
    </source>
</evidence>
<gene>
    <name evidence="10" type="ORF">H9810_04995</name>
</gene>
<dbReference type="SUPFAM" id="SSF88946">
    <property type="entry name" value="Sigma2 domain of RNA polymerase sigma factors"/>
    <property type="match status" value="1"/>
</dbReference>
<dbReference type="Pfam" id="PF08281">
    <property type="entry name" value="Sigma70_r4_2"/>
    <property type="match status" value="1"/>
</dbReference>
<dbReference type="PANTHER" id="PTHR43133">
    <property type="entry name" value="RNA POLYMERASE ECF-TYPE SIGMA FACTO"/>
    <property type="match status" value="1"/>
</dbReference>
<dbReference type="GO" id="GO:0006352">
    <property type="term" value="P:DNA-templated transcription initiation"/>
    <property type="evidence" value="ECO:0007669"/>
    <property type="project" value="InterPro"/>
</dbReference>
<proteinExistence type="inferred from homology"/>
<comment type="caution">
    <text evidence="10">The sequence shown here is derived from an EMBL/GenBank/DDBJ whole genome shotgun (WGS) entry which is preliminary data.</text>
</comment>
<dbReference type="InterPro" id="IPR000838">
    <property type="entry name" value="RNA_pol_sigma70_ECF_CS"/>
</dbReference>
<dbReference type="GO" id="GO:0006950">
    <property type="term" value="P:response to stress"/>
    <property type="evidence" value="ECO:0007669"/>
    <property type="project" value="UniProtKB-ARBA"/>
</dbReference>
<dbReference type="PANTHER" id="PTHR43133:SF60">
    <property type="entry name" value="RNA POLYMERASE SIGMA FACTOR SIGV"/>
    <property type="match status" value="1"/>
</dbReference>
<name>A0A9D2F315_9FIRM</name>
<keyword evidence="5 6" id="KW-0804">Transcription</keyword>
<reference evidence="10" key="1">
    <citation type="journal article" date="2021" name="PeerJ">
        <title>Extensive microbial diversity within the chicken gut microbiome revealed by metagenomics and culture.</title>
        <authorList>
            <person name="Gilroy R."/>
            <person name="Ravi A."/>
            <person name="Getino M."/>
            <person name="Pursley I."/>
            <person name="Horton D.L."/>
            <person name="Alikhan N.F."/>
            <person name="Baker D."/>
            <person name="Gharbi K."/>
            <person name="Hall N."/>
            <person name="Watson M."/>
            <person name="Adriaenssens E.M."/>
            <person name="Foster-Nyarko E."/>
            <person name="Jarju S."/>
            <person name="Secka A."/>
            <person name="Antonio M."/>
            <person name="Oren A."/>
            <person name="Chaudhuri R.R."/>
            <person name="La Ragione R."/>
            <person name="Hildebrand F."/>
            <person name="Pallen M.J."/>
        </authorList>
    </citation>
    <scope>NUCLEOTIDE SEQUENCE</scope>
    <source>
        <strain evidence="10">3436</strain>
    </source>
</reference>
<dbReference type="InterPro" id="IPR014284">
    <property type="entry name" value="RNA_pol_sigma-70_dom"/>
</dbReference>
<dbReference type="InterPro" id="IPR013324">
    <property type="entry name" value="RNA_pol_sigma_r3/r4-like"/>
</dbReference>
<keyword evidence="3 6" id="KW-0731">Sigma factor</keyword>
<evidence type="ECO:0000256" key="7">
    <source>
        <dbReference type="SAM" id="MobiDB-lite"/>
    </source>
</evidence>
<dbReference type="InterPro" id="IPR013249">
    <property type="entry name" value="RNA_pol_sigma70_r4_t2"/>
</dbReference>
<dbReference type="GO" id="GO:0016987">
    <property type="term" value="F:sigma factor activity"/>
    <property type="evidence" value="ECO:0007669"/>
    <property type="project" value="UniProtKB-KW"/>
</dbReference>
<evidence type="ECO:0000256" key="3">
    <source>
        <dbReference type="ARBA" id="ARBA00023082"/>
    </source>
</evidence>
<dbReference type="SUPFAM" id="SSF88659">
    <property type="entry name" value="Sigma3 and sigma4 domains of RNA polymerase sigma factors"/>
    <property type="match status" value="1"/>
</dbReference>
<sequence>MMQQYQRLVYTVCLQFVHDPHIAEDLTQDTFLSAYSAIDRCEPQYYKAWLVRVAANKCKDHLKSSWVRRVETPGDDALPEPRGAPPGDAADPAQRLDEQAGARELEDLVRALREPYGKIAVLYFLEHKETAEIAALVGRPPATVSSQLWRAKLLLRKQITERRQKE</sequence>
<dbReference type="EMBL" id="DXBO01000073">
    <property type="protein sequence ID" value="HIZ48056.1"/>
    <property type="molecule type" value="Genomic_DNA"/>
</dbReference>